<feature type="transmembrane region" description="Helical" evidence="8">
    <location>
        <begin position="39"/>
        <end position="60"/>
    </location>
</feature>
<dbReference type="InterPro" id="IPR037185">
    <property type="entry name" value="EmrE-like"/>
</dbReference>
<protein>
    <submittedName>
        <fullName evidence="9">Multidrug resistance protein</fullName>
    </submittedName>
</protein>
<evidence type="ECO:0000256" key="5">
    <source>
        <dbReference type="ARBA" id="ARBA00022989"/>
    </source>
</evidence>
<keyword evidence="4 7" id="KW-0812">Transmembrane</keyword>
<comment type="subcellular location">
    <subcellularLocation>
        <location evidence="1 7">Cell membrane</location>
        <topology evidence="1 7">Multi-pass membrane protein</topology>
    </subcellularLocation>
</comment>
<feature type="transmembrane region" description="Helical" evidence="8">
    <location>
        <begin position="67"/>
        <end position="88"/>
    </location>
</feature>
<dbReference type="PANTHER" id="PTHR30561:SF0">
    <property type="entry name" value="GUANIDINIUM EXPORTER"/>
    <property type="match status" value="1"/>
</dbReference>
<dbReference type="InterPro" id="IPR000390">
    <property type="entry name" value="Small_drug/metabolite_transptr"/>
</dbReference>
<evidence type="ECO:0000256" key="3">
    <source>
        <dbReference type="ARBA" id="ARBA00022475"/>
    </source>
</evidence>
<dbReference type="Pfam" id="PF00893">
    <property type="entry name" value="Multi_Drug_Res"/>
    <property type="match status" value="1"/>
</dbReference>
<evidence type="ECO:0000256" key="1">
    <source>
        <dbReference type="ARBA" id="ARBA00004651"/>
    </source>
</evidence>
<dbReference type="RefSeq" id="WP_348525131.1">
    <property type="nucleotide sequence ID" value="NZ_BSUK01000001.1"/>
</dbReference>
<reference evidence="10" key="1">
    <citation type="journal article" date="2019" name="Int. J. Syst. Evol. Microbiol.">
        <title>The Global Catalogue of Microorganisms (GCM) 10K type strain sequencing project: providing services to taxonomists for standard genome sequencing and annotation.</title>
        <authorList>
            <consortium name="The Broad Institute Genomics Platform"/>
            <consortium name="The Broad Institute Genome Sequencing Center for Infectious Disease"/>
            <person name="Wu L."/>
            <person name="Ma J."/>
        </authorList>
    </citation>
    <scope>NUCLEOTIDE SEQUENCE [LARGE SCALE GENOMIC DNA]</scope>
    <source>
        <strain evidence="10">NBRC 106348</strain>
    </source>
</reference>
<keyword evidence="10" id="KW-1185">Reference proteome</keyword>
<proteinExistence type="inferred from homology"/>
<dbReference type="Proteomes" id="UP001157091">
    <property type="component" value="Unassembled WGS sequence"/>
</dbReference>
<dbReference type="SUPFAM" id="SSF103481">
    <property type="entry name" value="Multidrug resistance efflux transporter EmrE"/>
    <property type="match status" value="1"/>
</dbReference>
<evidence type="ECO:0000256" key="4">
    <source>
        <dbReference type="ARBA" id="ARBA00022692"/>
    </source>
</evidence>
<evidence type="ECO:0000313" key="9">
    <source>
        <dbReference type="EMBL" id="GMA22822.1"/>
    </source>
</evidence>
<accession>A0ABQ6HXE5</accession>
<sequence>MNAISSTGSGLAWAVLIVSGGFEAGWALCLKASYGFSRLWPSVGFVVLLAASMVGLSYALRSLPVGVAYGVWVGVGATATALLAIPLFGETVTMLKIVSLALVVAGIVGLNLAGEDTHDPSRPRQASGPRATR</sequence>
<keyword evidence="6 8" id="KW-0472">Membrane</keyword>
<dbReference type="Gene3D" id="1.10.3730.20">
    <property type="match status" value="1"/>
</dbReference>
<feature type="transmembrane region" description="Helical" evidence="8">
    <location>
        <begin position="94"/>
        <end position="114"/>
    </location>
</feature>
<keyword evidence="5 8" id="KW-1133">Transmembrane helix</keyword>
<comment type="similarity">
    <text evidence="7">Belongs to the drug/metabolite transporter (DMT) superfamily. Small multidrug resistance (SMR) (TC 2.A.7.1) family.</text>
</comment>
<evidence type="ECO:0000256" key="6">
    <source>
        <dbReference type="ARBA" id="ARBA00023136"/>
    </source>
</evidence>
<evidence type="ECO:0000256" key="7">
    <source>
        <dbReference type="RuleBase" id="RU003942"/>
    </source>
</evidence>
<comment type="caution">
    <text evidence="9">The sequence shown here is derived from an EMBL/GenBank/DDBJ whole genome shotgun (WGS) entry which is preliminary data.</text>
</comment>
<dbReference type="PANTHER" id="PTHR30561">
    <property type="entry name" value="SMR FAMILY PROTON-DEPENDENT DRUG EFFLUX TRANSPORTER SUGE"/>
    <property type="match status" value="1"/>
</dbReference>
<evidence type="ECO:0000256" key="8">
    <source>
        <dbReference type="SAM" id="Phobius"/>
    </source>
</evidence>
<keyword evidence="3" id="KW-1003">Cell membrane</keyword>
<evidence type="ECO:0000313" key="10">
    <source>
        <dbReference type="Proteomes" id="UP001157091"/>
    </source>
</evidence>
<evidence type="ECO:0000256" key="2">
    <source>
        <dbReference type="ARBA" id="ARBA00022448"/>
    </source>
</evidence>
<gene>
    <name evidence="9" type="ORF">GCM10025864_05810</name>
</gene>
<dbReference type="InterPro" id="IPR045324">
    <property type="entry name" value="Small_multidrug_res"/>
</dbReference>
<organism evidence="9 10">
    <name type="scientific">Luteimicrobium album</name>
    <dbReference type="NCBI Taxonomy" id="1054550"/>
    <lineage>
        <taxon>Bacteria</taxon>
        <taxon>Bacillati</taxon>
        <taxon>Actinomycetota</taxon>
        <taxon>Actinomycetes</taxon>
        <taxon>Micrococcales</taxon>
        <taxon>Luteimicrobium</taxon>
    </lineage>
</organism>
<name>A0ABQ6HXE5_9MICO</name>
<keyword evidence="2" id="KW-0813">Transport</keyword>
<dbReference type="EMBL" id="BSUK01000001">
    <property type="protein sequence ID" value="GMA22822.1"/>
    <property type="molecule type" value="Genomic_DNA"/>
</dbReference>